<dbReference type="STRING" id="1229831.M832_04770"/>
<proteinExistence type="predicted"/>
<dbReference type="HOGENOM" id="CLU_1412940_0_0_0"/>
<evidence type="ECO:0000313" key="3">
    <source>
        <dbReference type="Proteomes" id="UP000019433"/>
    </source>
</evidence>
<evidence type="ECO:0008006" key="4">
    <source>
        <dbReference type="Google" id="ProtNLM"/>
    </source>
</evidence>
<protein>
    <recommendedName>
        <fullName evidence="4">Lipoprotein</fullName>
    </recommendedName>
</protein>
<feature type="chain" id="PRO_5004910401" description="Lipoprotein" evidence="1">
    <location>
        <begin position="23"/>
        <end position="181"/>
    </location>
</feature>
<dbReference type="AlphaFoldDB" id="W8JGM6"/>
<reference evidence="2 3" key="1">
    <citation type="journal article" date="2014" name="Syst. Appl. Microbiol.">
        <title>Evidence for the existence of two new members of the family Chlamydiaceae and proposal of Chlamydia avium sp. nov. and Chlamydia gallinacea sp. nov.</title>
        <authorList>
            <person name="Sachse K."/>
            <person name="Laroucau K."/>
            <person name="Riege K."/>
            <person name="Wehner S."/>
            <person name="Dilcher M."/>
            <person name="Creasy H.H."/>
            <person name="Weidmann M."/>
            <person name="Myers G."/>
            <person name="Vorimore F."/>
            <person name="Vicari N."/>
            <person name="Magnino S."/>
            <person name="Liebler-Tenorio E."/>
            <person name="Ruettger A."/>
            <person name="Bavoil P.M."/>
            <person name="Hufert F.T."/>
            <person name="Rossello-Mora R."/>
            <person name="Marz M."/>
        </authorList>
    </citation>
    <scope>NUCLEOTIDE SEQUENCE [LARGE SCALE GENOMIC DNA]</scope>
    <source>
        <strain evidence="2 3">10DC88</strain>
    </source>
</reference>
<evidence type="ECO:0000256" key="1">
    <source>
        <dbReference type="SAM" id="SignalP"/>
    </source>
</evidence>
<organism evidence="2 3">
    <name type="scientific">Chlamydia avium 10DC88</name>
    <dbReference type="NCBI Taxonomy" id="1229831"/>
    <lineage>
        <taxon>Bacteria</taxon>
        <taxon>Pseudomonadati</taxon>
        <taxon>Chlamydiota</taxon>
        <taxon>Chlamydiia</taxon>
        <taxon>Chlamydiales</taxon>
        <taxon>Chlamydiaceae</taxon>
        <taxon>Chlamydia/Chlamydophila group</taxon>
        <taxon>Chlamydia</taxon>
    </lineage>
</organism>
<dbReference type="EMBL" id="CP006571">
    <property type="protein sequence ID" value="AHK63340.1"/>
    <property type="molecule type" value="Genomic_DNA"/>
</dbReference>
<dbReference type="RefSeq" id="WP_038500645.1">
    <property type="nucleotide sequence ID" value="NZ_CP006571.1"/>
</dbReference>
<dbReference type="KEGG" id="cav:M832_04770"/>
<gene>
    <name evidence="2" type="ORF">M832_04770</name>
</gene>
<evidence type="ECO:0000313" key="2">
    <source>
        <dbReference type="EMBL" id="AHK63340.1"/>
    </source>
</evidence>
<name>W8JGM6_9CHLA</name>
<dbReference type="Proteomes" id="UP000019433">
    <property type="component" value="Chromosome"/>
</dbReference>
<accession>W8JGM6</accession>
<dbReference type="PATRIC" id="fig|1229831.3.peg.484"/>
<feature type="signal peptide" evidence="1">
    <location>
        <begin position="1"/>
        <end position="22"/>
    </location>
</feature>
<sequence>MVKRFFICNLAFILSLCSPIFTEDNTQIETVDTPIVNKENIVSDLNMQLDGLFQVFLEEGQELYQDLLMACQNECFENDIQIMEFIKSSDSGKKLLQACEKILTDLHKPSDELTDKDLSCDVLLQKLDEIVKLWQENHRTKDWDYAYRELELREKELEFKKDLLSWQREKYAKDIIMRRFS</sequence>
<keyword evidence="1" id="KW-0732">Signal</keyword>